<organism evidence="1 2">
    <name type="scientific">Niabella ginsengisoli</name>
    <dbReference type="NCBI Taxonomy" id="522298"/>
    <lineage>
        <taxon>Bacteria</taxon>
        <taxon>Pseudomonadati</taxon>
        <taxon>Bacteroidota</taxon>
        <taxon>Chitinophagia</taxon>
        <taxon>Chitinophagales</taxon>
        <taxon>Chitinophagaceae</taxon>
        <taxon>Niabella</taxon>
    </lineage>
</organism>
<gene>
    <name evidence="1" type="ORF">MKP09_09065</name>
</gene>
<proteinExistence type="predicted"/>
<dbReference type="SUPFAM" id="SSF48208">
    <property type="entry name" value="Six-hairpin glycosidases"/>
    <property type="match status" value="1"/>
</dbReference>
<dbReference type="RefSeq" id="WP_240827397.1">
    <property type="nucleotide sequence ID" value="NZ_JAKWBL010000001.1"/>
</dbReference>
<sequence length="257" mass="29331">MRNGRELDEKGKLVIYPSTSCESYRGATNPSDVLAGLKACLQRLIILDEKYITSEEKKYFAAFLSVVPNYPFAEKDGQNIIKPAEKWLVEANQELPQFYPLFPFNQFKIGDIEMASFKNAYTQAPAFRKGTIISWHQDGIFFARMGMKHEAANYNTKKLKDSERRFPTFWGPGHDWTPDHNWGGSGMIGLQEMLLQTVGDKIAVLPAWPPDWDVSFKLSAPHSTIVEVEYIKGKFRMLKITPVARQKDIILPERIAP</sequence>
<accession>A0ABS9SI49</accession>
<dbReference type="Proteomes" id="UP001202248">
    <property type="component" value="Unassembled WGS sequence"/>
</dbReference>
<evidence type="ECO:0000313" key="2">
    <source>
        <dbReference type="Proteomes" id="UP001202248"/>
    </source>
</evidence>
<protein>
    <submittedName>
        <fullName evidence="1">Uncharacterized protein</fullName>
    </submittedName>
</protein>
<reference evidence="1 2" key="1">
    <citation type="submission" date="2022-02" db="EMBL/GenBank/DDBJ databases">
        <authorList>
            <person name="Min J."/>
        </authorList>
    </citation>
    <scope>NUCLEOTIDE SEQUENCE [LARGE SCALE GENOMIC DNA]</scope>
    <source>
        <strain evidence="1 2">GR10-1</strain>
    </source>
</reference>
<name>A0ABS9SI49_9BACT</name>
<dbReference type="EMBL" id="JAKWBL010000001">
    <property type="protein sequence ID" value="MCH5598048.1"/>
    <property type="molecule type" value="Genomic_DNA"/>
</dbReference>
<comment type="caution">
    <text evidence="1">The sequence shown here is derived from an EMBL/GenBank/DDBJ whole genome shotgun (WGS) entry which is preliminary data.</text>
</comment>
<evidence type="ECO:0000313" key="1">
    <source>
        <dbReference type="EMBL" id="MCH5598048.1"/>
    </source>
</evidence>
<dbReference type="InterPro" id="IPR008928">
    <property type="entry name" value="6-hairpin_glycosidase_sf"/>
</dbReference>
<keyword evidence="2" id="KW-1185">Reference proteome</keyword>